<comment type="caution">
    <text evidence="1">The sequence shown here is derived from an EMBL/GenBank/DDBJ whole genome shotgun (WGS) entry which is preliminary data.</text>
</comment>
<keyword evidence="2" id="KW-1185">Reference proteome</keyword>
<evidence type="ECO:0000313" key="2">
    <source>
        <dbReference type="Proteomes" id="UP000821865"/>
    </source>
</evidence>
<dbReference type="EMBL" id="CM023476">
    <property type="protein sequence ID" value="KAH7942214.1"/>
    <property type="molecule type" value="Genomic_DNA"/>
</dbReference>
<protein>
    <submittedName>
        <fullName evidence="1">Uncharacterized protein</fullName>
    </submittedName>
</protein>
<gene>
    <name evidence="1" type="ORF">HPB49_021898</name>
</gene>
<name>A0ACB8CHK6_DERSI</name>
<sequence>MFLNASSRASASQPSCSKFLQKGWKLSIARSSRQHTSKESTSFSSPRRVVKPTSSSIVRVDKRIKRVFSQVIINLLLKTKKAEQADNQLFLTAEKSAAHDLTAPHALMLRSSSSSRWRGAGGGGEGSNMMLIIGGIILLIVLGAAGVFVVLSGKSSGGESTTVSSVKPVAGYQGVKIGPIVHKSNNVTGNVYAADDKTFHITQFSYDGLAPDAHFAVSKEADLKTPVKLHDEKDT</sequence>
<proteinExistence type="predicted"/>
<dbReference type="Proteomes" id="UP000821865">
    <property type="component" value="Chromosome 7"/>
</dbReference>
<organism evidence="1 2">
    <name type="scientific">Dermacentor silvarum</name>
    <name type="common">Tick</name>
    <dbReference type="NCBI Taxonomy" id="543639"/>
    <lineage>
        <taxon>Eukaryota</taxon>
        <taxon>Metazoa</taxon>
        <taxon>Ecdysozoa</taxon>
        <taxon>Arthropoda</taxon>
        <taxon>Chelicerata</taxon>
        <taxon>Arachnida</taxon>
        <taxon>Acari</taxon>
        <taxon>Parasitiformes</taxon>
        <taxon>Ixodida</taxon>
        <taxon>Ixodoidea</taxon>
        <taxon>Ixodidae</taxon>
        <taxon>Rhipicephalinae</taxon>
        <taxon>Dermacentor</taxon>
    </lineage>
</organism>
<reference evidence="1" key="1">
    <citation type="submission" date="2020-05" db="EMBL/GenBank/DDBJ databases">
        <title>Large-scale comparative analyses of tick genomes elucidate their genetic diversity and vector capacities.</title>
        <authorList>
            <person name="Jia N."/>
            <person name="Wang J."/>
            <person name="Shi W."/>
            <person name="Du L."/>
            <person name="Sun Y."/>
            <person name="Zhan W."/>
            <person name="Jiang J."/>
            <person name="Wang Q."/>
            <person name="Zhang B."/>
            <person name="Ji P."/>
            <person name="Sakyi L.B."/>
            <person name="Cui X."/>
            <person name="Yuan T."/>
            <person name="Jiang B."/>
            <person name="Yang W."/>
            <person name="Lam T.T.-Y."/>
            <person name="Chang Q."/>
            <person name="Ding S."/>
            <person name="Wang X."/>
            <person name="Zhu J."/>
            <person name="Ruan X."/>
            <person name="Zhao L."/>
            <person name="Wei J."/>
            <person name="Que T."/>
            <person name="Du C."/>
            <person name="Cheng J."/>
            <person name="Dai P."/>
            <person name="Han X."/>
            <person name="Huang E."/>
            <person name="Gao Y."/>
            <person name="Liu J."/>
            <person name="Shao H."/>
            <person name="Ye R."/>
            <person name="Li L."/>
            <person name="Wei W."/>
            <person name="Wang X."/>
            <person name="Wang C."/>
            <person name="Yang T."/>
            <person name="Huo Q."/>
            <person name="Li W."/>
            <person name="Guo W."/>
            <person name="Chen H."/>
            <person name="Zhou L."/>
            <person name="Ni X."/>
            <person name="Tian J."/>
            <person name="Zhou Y."/>
            <person name="Sheng Y."/>
            <person name="Liu T."/>
            <person name="Pan Y."/>
            <person name="Xia L."/>
            <person name="Li J."/>
            <person name="Zhao F."/>
            <person name="Cao W."/>
        </authorList>
    </citation>
    <scope>NUCLEOTIDE SEQUENCE</scope>
    <source>
        <strain evidence="1">Dsil-2018</strain>
    </source>
</reference>
<accession>A0ACB8CHK6</accession>
<evidence type="ECO:0000313" key="1">
    <source>
        <dbReference type="EMBL" id="KAH7942214.1"/>
    </source>
</evidence>